<evidence type="ECO:0000313" key="5">
    <source>
        <dbReference type="EMBL" id="KAI3946803.1"/>
    </source>
</evidence>
<evidence type="ECO:0000313" key="6">
    <source>
        <dbReference type="Proteomes" id="UP001202328"/>
    </source>
</evidence>
<keyword evidence="3" id="KW-0472">Membrane</keyword>
<dbReference type="Pfam" id="PF13947">
    <property type="entry name" value="GUB_WAK_bind"/>
    <property type="match status" value="1"/>
</dbReference>
<feature type="domain" description="Wall-associated receptor kinase galacturonan-binding" evidence="4">
    <location>
        <begin position="92"/>
        <end position="150"/>
    </location>
</feature>
<reference evidence="5" key="1">
    <citation type="submission" date="2022-04" db="EMBL/GenBank/DDBJ databases">
        <title>A functionally conserved STORR gene fusion in Papaver species that diverged 16.8 million years ago.</title>
        <authorList>
            <person name="Catania T."/>
        </authorList>
    </citation>
    <scope>NUCLEOTIDE SEQUENCE</scope>
    <source>
        <strain evidence="5">S-188037</strain>
    </source>
</reference>
<keyword evidence="3" id="KW-1133">Transmembrane helix</keyword>
<keyword evidence="2" id="KW-0732">Signal</keyword>
<keyword evidence="6" id="KW-1185">Reference proteome</keyword>
<dbReference type="GO" id="GO:0030247">
    <property type="term" value="F:polysaccharide binding"/>
    <property type="evidence" value="ECO:0007669"/>
    <property type="project" value="InterPro"/>
</dbReference>
<comment type="caution">
    <text evidence="5">The sequence shown here is derived from an EMBL/GenBank/DDBJ whole genome shotgun (WGS) entry which is preliminary data.</text>
</comment>
<dbReference type="EMBL" id="JAJJMB010003633">
    <property type="protein sequence ID" value="KAI3946803.1"/>
    <property type="molecule type" value="Genomic_DNA"/>
</dbReference>
<comment type="subcellular location">
    <subcellularLocation>
        <location evidence="1">Membrane</location>
        <topology evidence="1">Single-pass membrane protein</topology>
    </subcellularLocation>
</comment>
<evidence type="ECO:0000259" key="4">
    <source>
        <dbReference type="Pfam" id="PF13947"/>
    </source>
</evidence>
<accession>A0AAD4T8H9</accession>
<dbReference type="Proteomes" id="UP001202328">
    <property type="component" value="Unassembled WGS sequence"/>
</dbReference>
<dbReference type="GO" id="GO:0016020">
    <property type="term" value="C:membrane"/>
    <property type="evidence" value="ECO:0007669"/>
    <property type="project" value="UniProtKB-SubCell"/>
</dbReference>
<sequence length="359" mass="40321">MITKIKRCSRKGLLRSQYGEKFTEMLPFVYFIHLCICWELLPTLHPFFRLHSCEKQNMKIKSSKSLSSLGILTTIITILHLIEPVCCALSFCRNICGGINVNYPFSIDDGCGAPQYRKMLNCSGDLFFLTPSGNYKVQSIDYEKQTMVVFDPSMSTCSTLQPHHDFIMTEIQSVVMPPTADTIFILLNCSIDSPVLNHYRSLCFNFSGHSCDELYNSCTSFRLFHPLSPNGTVSTGYSSCCYTNYNTVKLMSMNILDCSHYTTTYNTDELEGVGPLDWSYGIKLSYMVPNAGCDRCQRTGGTCGFDTETEIPNCACEGSTNSTRECAGGITTDGASKRTRREFYHMLMLVMGAFCYLMS</sequence>
<dbReference type="PANTHER" id="PTHR33355:SF12">
    <property type="entry name" value="WALL-ASSOCIATED RECEPTOR KINASE CARBOXY-TERMINAL PROTEIN"/>
    <property type="match status" value="1"/>
</dbReference>
<dbReference type="PANTHER" id="PTHR33355">
    <property type="entry name" value="WALL-ASSOCIATED RECEPTOR KINASE CARBOXY-TERMINAL PROTEIN-RELATED"/>
    <property type="match status" value="1"/>
</dbReference>
<evidence type="ECO:0000256" key="1">
    <source>
        <dbReference type="ARBA" id="ARBA00004167"/>
    </source>
</evidence>
<feature type="transmembrane region" description="Helical" evidence="3">
    <location>
        <begin position="69"/>
        <end position="91"/>
    </location>
</feature>
<evidence type="ECO:0000256" key="2">
    <source>
        <dbReference type="ARBA" id="ARBA00022729"/>
    </source>
</evidence>
<evidence type="ECO:0000256" key="3">
    <source>
        <dbReference type="SAM" id="Phobius"/>
    </source>
</evidence>
<name>A0AAD4T8H9_9MAGN</name>
<gene>
    <name evidence="5" type="ORF">MKW98_003366</name>
</gene>
<dbReference type="InterPro" id="IPR025287">
    <property type="entry name" value="WAK_GUB"/>
</dbReference>
<protein>
    <recommendedName>
        <fullName evidence="4">Wall-associated receptor kinase galacturonan-binding domain-containing protein</fullName>
    </recommendedName>
</protein>
<proteinExistence type="predicted"/>
<keyword evidence="3" id="KW-0812">Transmembrane</keyword>
<dbReference type="AlphaFoldDB" id="A0AAD4T8H9"/>
<organism evidence="5 6">
    <name type="scientific">Papaver atlanticum</name>
    <dbReference type="NCBI Taxonomy" id="357466"/>
    <lineage>
        <taxon>Eukaryota</taxon>
        <taxon>Viridiplantae</taxon>
        <taxon>Streptophyta</taxon>
        <taxon>Embryophyta</taxon>
        <taxon>Tracheophyta</taxon>
        <taxon>Spermatophyta</taxon>
        <taxon>Magnoliopsida</taxon>
        <taxon>Ranunculales</taxon>
        <taxon>Papaveraceae</taxon>
        <taxon>Papaveroideae</taxon>
        <taxon>Papaver</taxon>
    </lineage>
</organism>